<accession>A0ABV9I235</accession>
<keyword evidence="2" id="KW-1185">Reference proteome</keyword>
<evidence type="ECO:0000313" key="2">
    <source>
        <dbReference type="Proteomes" id="UP001596043"/>
    </source>
</evidence>
<dbReference type="EMBL" id="JBHSFV010000016">
    <property type="protein sequence ID" value="MFC4636180.1"/>
    <property type="molecule type" value="Genomic_DNA"/>
</dbReference>
<name>A0ABV9I235_9FLAO</name>
<protein>
    <recommendedName>
        <fullName evidence="3">Phage late control D family protein</fullName>
    </recommendedName>
</protein>
<gene>
    <name evidence="1" type="ORF">ACFO3O_19895</name>
</gene>
<evidence type="ECO:0008006" key="3">
    <source>
        <dbReference type="Google" id="ProtNLM"/>
    </source>
</evidence>
<proteinExistence type="predicted"/>
<dbReference type="RefSeq" id="WP_379982126.1">
    <property type="nucleotide sequence ID" value="NZ_JBHSFV010000016.1"/>
</dbReference>
<organism evidence="1 2">
    <name type="scientific">Dokdonia ponticola</name>
    <dbReference type="NCBI Taxonomy" id="2041041"/>
    <lineage>
        <taxon>Bacteria</taxon>
        <taxon>Pseudomonadati</taxon>
        <taxon>Bacteroidota</taxon>
        <taxon>Flavobacteriia</taxon>
        <taxon>Flavobacteriales</taxon>
        <taxon>Flavobacteriaceae</taxon>
        <taxon>Dokdonia</taxon>
    </lineage>
</organism>
<evidence type="ECO:0000313" key="1">
    <source>
        <dbReference type="EMBL" id="MFC4636180.1"/>
    </source>
</evidence>
<sequence length="437" mass="49456">MFSLNAKIIVYETVGLIPTPVSYEFNYVKEVTIQSSYDTLTDTATIIMPKKVFSRLEEEFNPSQFNTINNRDRIVSIHDFFKLENFVEIFLGYDGDYKPAFRGYITSVEGDAPVTIMCQDAMYACKKVKAVTDNSPNDGSDALNTIAENPSINVASFNPREFFTKRLTELGFPFKINALDEDLGAMVIQRGQSVCQLLESLKKHGIHAFFKMEAVGPVLTITNNPQKYGVEEIGGFIERNFIKTPLIGELVKRLFNEGLQLLAPALRAIDDAFGSNQFLGSARFRFKHNIISDDLRVVEEKVKNTRIRVEKYFKNSNTPIQIEIGDKEGALEKTYVLHAQDEDLPNDPILFKAESLKVASQLVQYAAFRALEKRVSGLEGSFTTFGEPFIRPTDRVTLDNAEDREKNGTFQVKKVTRTYGLNGYRQKIELGRKIEIV</sequence>
<comment type="caution">
    <text evidence="1">The sequence shown here is derived from an EMBL/GenBank/DDBJ whole genome shotgun (WGS) entry which is preliminary data.</text>
</comment>
<reference evidence="2" key="1">
    <citation type="journal article" date="2019" name="Int. J. Syst. Evol. Microbiol.">
        <title>The Global Catalogue of Microorganisms (GCM) 10K type strain sequencing project: providing services to taxonomists for standard genome sequencing and annotation.</title>
        <authorList>
            <consortium name="The Broad Institute Genomics Platform"/>
            <consortium name="The Broad Institute Genome Sequencing Center for Infectious Disease"/>
            <person name="Wu L."/>
            <person name="Ma J."/>
        </authorList>
    </citation>
    <scope>NUCLEOTIDE SEQUENCE [LARGE SCALE GENOMIC DNA]</scope>
    <source>
        <strain evidence="2">YJ-61-S</strain>
    </source>
</reference>
<dbReference type="Proteomes" id="UP001596043">
    <property type="component" value="Unassembled WGS sequence"/>
</dbReference>